<dbReference type="EMBL" id="JBHRZH010000004">
    <property type="protein sequence ID" value="MFC3759924.1"/>
    <property type="molecule type" value="Genomic_DNA"/>
</dbReference>
<dbReference type="Gene3D" id="3.30.750.24">
    <property type="entry name" value="STAS domain"/>
    <property type="match status" value="1"/>
</dbReference>
<organism evidence="2 3">
    <name type="scientific">Tenggerimyces flavus</name>
    <dbReference type="NCBI Taxonomy" id="1708749"/>
    <lineage>
        <taxon>Bacteria</taxon>
        <taxon>Bacillati</taxon>
        <taxon>Actinomycetota</taxon>
        <taxon>Actinomycetes</taxon>
        <taxon>Propionibacteriales</taxon>
        <taxon>Nocardioidaceae</taxon>
        <taxon>Tenggerimyces</taxon>
    </lineage>
</organism>
<comment type="caution">
    <text evidence="2">The sequence shown here is derived from an EMBL/GenBank/DDBJ whole genome shotgun (WGS) entry which is preliminary data.</text>
</comment>
<dbReference type="RefSeq" id="WP_275577177.1">
    <property type="nucleotide sequence ID" value="NZ_JBHRZH010000004.1"/>
</dbReference>
<dbReference type="InterPro" id="IPR036513">
    <property type="entry name" value="STAS_dom_sf"/>
</dbReference>
<reference evidence="3" key="1">
    <citation type="journal article" date="2019" name="Int. J. Syst. Evol. Microbiol.">
        <title>The Global Catalogue of Microorganisms (GCM) 10K type strain sequencing project: providing services to taxonomists for standard genome sequencing and annotation.</title>
        <authorList>
            <consortium name="The Broad Institute Genomics Platform"/>
            <consortium name="The Broad Institute Genome Sequencing Center for Infectious Disease"/>
            <person name="Wu L."/>
            <person name="Ma J."/>
        </authorList>
    </citation>
    <scope>NUCLEOTIDE SEQUENCE [LARGE SCALE GENOMIC DNA]</scope>
    <source>
        <strain evidence="3">CGMCC 4.7241</strain>
    </source>
</reference>
<evidence type="ECO:0000259" key="1">
    <source>
        <dbReference type="PROSITE" id="PS50801"/>
    </source>
</evidence>
<dbReference type="SUPFAM" id="SSF52091">
    <property type="entry name" value="SpoIIaa-like"/>
    <property type="match status" value="1"/>
</dbReference>
<evidence type="ECO:0000313" key="3">
    <source>
        <dbReference type="Proteomes" id="UP001595699"/>
    </source>
</evidence>
<gene>
    <name evidence="2" type="ORF">ACFOUW_03675</name>
</gene>
<dbReference type="InterPro" id="IPR002645">
    <property type="entry name" value="STAS_dom"/>
</dbReference>
<feature type="domain" description="STAS" evidence="1">
    <location>
        <begin position="3"/>
        <end position="112"/>
    </location>
</feature>
<proteinExistence type="predicted"/>
<evidence type="ECO:0000313" key="2">
    <source>
        <dbReference type="EMBL" id="MFC3759924.1"/>
    </source>
</evidence>
<dbReference type="Pfam" id="PF01740">
    <property type="entry name" value="STAS"/>
    <property type="match status" value="1"/>
</dbReference>
<keyword evidence="3" id="KW-1185">Reference proteome</keyword>
<dbReference type="CDD" id="cd07043">
    <property type="entry name" value="STAS_anti-anti-sigma_factors"/>
    <property type="match status" value="1"/>
</dbReference>
<name>A0ABV7Y7C8_9ACTN</name>
<protein>
    <submittedName>
        <fullName evidence="2">STAS domain-containing protein</fullName>
    </submittedName>
</protein>
<sequence length="118" mass="12742">MGFKVAVSERPEGMLVQPVGRLVAGTAGLLHERVLAILSRSPRTVILAMDQVLELDAAGTSALVAINRRAGLMGTDLRFAEPRNEIALQIENEGLDRVFSMYPTIDAALKTEQVRKAG</sequence>
<dbReference type="Proteomes" id="UP001595699">
    <property type="component" value="Unassembled WGS sequence"/>
</dbReference>
<accession>A0ABV7Y7C8</accession>
<dbReference type="PROSITE" id="PS50801">
    <property type="entry name" value="STAS"/>
    <property type="match status" value="1"/>
</dbReference>